<dbReference type="FunFam" id="3.40.50.300:FF:000287">
    <property type="entry name" value="Multidrug ABC transporter ATP-binding protein"/>
    <property type="match status" value="1"/>
</dbReference>
<keyword evidence="2" id="KW-0813">Transport</keyword>
<dbReference type="InterPro" id="IPR039421">
    <property type="entry name" value="Type_1_exporter"/>
</dbReference>
<evidence type="ECO:0000256" key="8">
    <source>
        <dbReference type="SAM" id="Phobius"/>
    </source>
</evidence>
<dbReference type="Gene3D" id="1.20.1560.10">
    <property type="entry name" value="ABC transporter type 1, transmembrane domain"/>
    <property type="match status" value="1"/>
</dbReference>
<dbReference type="InterPro" id="IPR036640">
    <property type="entry name" value="ABC1_TM_sf"/>
</dbReference>
<dbReference type="Pfam" id="PF00005">
    <property type="entry name" value="ABC_tran"/>
    <property type="match status" value="1"/>
</dbReference>
<dbReference type="InterPro" id="IPR027417">
    <property type="entry name" value="P-loop_NTPase"/>
</dbReference>
<evidence type="ECO:0000259" key="10">
    <source>
        <dbReference type="PROSITE" id="PS50929"/>
    </source>
</evidence>
<evidence type="ECO:0000256" key="3">
    <source>
        <dbReference type="ARBA" id="ARBA00022692"/>
    </source>
</evidence>
<evidence type="ECO:0000256" key="7">
    <source>
        <dbReference type="ARBA" id="ARBA00023136"/>
    </source>
</evidence>
<gene>
    <name evidence="11" type="ORF">EXM65_10205</name>
</gene>
<dbReference type="PANTHER" id="PTHR24221:SF397">
    <property type="entry name" value="ABC TRANSPORTER, ATP-BINDING TRANSMEMBRANE PROTEIN"/>
    <property type="match status" value="1"/>
</dbReference>
<dbReference type="PANTHER" id="PTHR24221">
    <property type="entry name" value="ATP-BINDING CASSETTE SUB-FAMILY B"/>
    <property type="match status" value="1"/>
</dbReference>
<dbReference type="EMBL" id="SGKU01000026">
    <property type="protein sequence ID" value="NFA42937.1"/>
    <property type="molecule type" value="Genomic_DNA"/>
</dbReference>
<feature type="domain" description="ABC transporter" evidence="9">
    <location>
        <begin position="339"/>
        <end position="572"/>
    </location>
</feature>
<organism evidence="11 12">
    <name type="scientific">Clostridium botulinum</name>
    <dbReference type="NCBI Taxonomy" id="1491"/>
    <lineage>
        <taxon>Bacteria</taxon>
        <taxon>Bacillati</taxon>
        <taxon>Bacillota</taxon>
        <taxon>Clostridia</taxon>
        <taxon>Eubacteriales</taxon>
        <taxon>Clostridiaceae</taxon>
        <taxon>Clostridium</taxon>
    </lineage>
</organism>
<proteinExistence type="predicted"/>
<dbReference type="PROSITE" id="PS50893">
    <property type="entry name" value="ABC_TRANSPORTER_2"/>
    <property type="match status" value="1"/>
</dbReference>
<dbReference type="InterPro" id="IPR003593">
    <property type="entry name" value="AAA+_ATPase"/>
</dbReference>
<feature type="transmembrane region" description="Helical" evidence="8">
    <location>
        <begin position="20"/>
        <end position="41"/>
    </location>
</feature>
<dbReference type="Gene3D" id="3.40.50.300">
    <property type="entry name" value="P-loop containing nucleotide triphosphate hydrolases"/>
    <property type="match status" value="1"/>
</dbReference>
<evidence type="ECO:0000313" key="12">
    <source>
        <dbReference type="Proteomes" id="UP000472355"/>
    </source>
</evidence>
<dbReference type="GO" id="GO:0016887">
    <property type="term" value="F:ATP hydrolysis activity"/>
    <property type="evidence" value="ECO:0007669"/>
    <property type="project" value="InterPro"/>
</dbReference>
<sequence length="582" mass="65346">MFKCIKRIILWSDQYKKRLYFGFVCSFFCTMFTAMPIMFAAYGLNAVIEDYRGINKCDPNIVWYLLIGMIIAVLLRFLFSYLKSISQESIGYEAAANERINIGNILKRVSLGFFSKYNSGELSSAITTDLSYIEMYSMKMTDIVVNGYISAFTMVLCLVFYSIPIAIICILGVLFSGLFLKMLENKSKKNAHIQKKAQEDMIASTLEYIRGIPIVKAFKQDGVSVEGIKKAYNDSKKINIKIEKQFVPYNCLHLFSLKIASTAIVLVSCYSVLNGKMKLPIMLMMTIFSFVIFEHVESINNAIHVLQIIDATMDKLDNIKSVQFIDKNGENINVKSYDIDFNNVSFGYEKKKVLYNLSFHISQNTTTAIVGPSGSGKSTICNLMARFYDPSFGEITLGGINIKKFTCDSLLSNISMVFQNVYLFNDTILNNIKFGNPNATFDETVEAAKKARCHDFIIDLPNGYDTICGDGGSSLSGGEKQRISIARAILKNSPIVILDEATASVDPENEHYIQEAISELTHGKTIIIIAHRLATIENANQILVVNEGKIQQRGTHKELINKEGTYKKFIGIRENAEGWSIL</sequence>
<feature type="transmembrane region" description="Helical" evidence="8">
    <location>
        <begin position="147"/>
        <end position="180"/>
    </location>
</feature>
<keyword evidence="5 11" id="KW-0067">ATP-binding</keyword>
<dbReference type="SUPFAM" id="SSF90123">
    <property type="entry name" value="ABC transporter transmembrane region"/>
    <property type="match status" value="1"/>
</dbReference>
<dbReference type="GO" id="GO:0034040">
    <property type="term" value="F:ATPase-coupled lipid transmembrane transporter activity"/>
    <property type="evidence" value="ECO:0007669"/>
    <property type="project" value="TreeGrafter"/>
</dbReference>
<dbReference type="GO" id="GO:0140359">
    <property type="term" value="F:ABC-type transporter activity"/>
    <property type="evidence" value="ECO:0007669"/>
    <property type="project" value="InterPro"/>
</dbReference>
<dbReference type="Proteomes" id="UP000472355">
    <property type="component" value="Unassembled WGS sequence"/>
</dbReference>
<feature type="transmembrane region" description="Helical" evidence="8">
    <location>
        <begin position="61"/>
        <end position="79"/>
    </location>
</feature>
<comment type="caution">
    <text evidence="11">The sequence shown here is derived from an EMBL/GenBank/DDBJ whole genome shotgun (WGS) entry which is preliminary data.</text>
</comment>
<dbReference type="InterPro" id="IPR003439">
    <property type="entry name" value="ABC_transporter-like_ATP-bd"/>
</dbReference>
<evidence type="ECO:0000256" key="4">
    <source>
        <dbReference type="ARBA" id="ARBA00022741"/>
    </source>
</evidence>
<reference evidence="11 12" key="1">
    <citation type="submission" date="2019-02" db="EMBL/GenBank/DDBJ databases">
        <title>Genome sequencing of Clostridium botulinum clinical isolates.</title>
        <authorList>
            <person name="Brunt J."/>
            <person name="Van Vliet A.H.M."/>
            <person name="Stringer S.C."/>
            <person name="Grant K.A."/>
            <person name="Carter A.C."/>
            <person name="Peck M.W."/>
        </authorList>
    </citation>
    <scope>NUCLEOTIDE SEQUENCE [LARGE SCALE GENOMIC DNA]</scope>
    <source>
        <strain evidence="11 12">H113700579</strain>
    </source>
</reference>
<comment type="subcellular location">
    <subcellularLocation>
        <location evidence="1">Cell membrane</location>
        <topology evidence="1">Multi-pass membrane protein</topology>
    </subcellularLocation>
</comment>
<dbReference type="Pfam" id="PF00664">
    <property type="entry name" value="ABC_membrane"/>
    <property type="match status" value="1"/>
</dbReference>
<accession>A0A6M0SPS8</accession>
<evidence type="ECO:0000256" key="6">
    <source>
        <dbReference type="ARBA" id="ARBA00022989"/>
    </source>
</evidence>
<dbReference type="PROSITE" id="PS50929">
    <property type="entry name" value="ABC_TM1F"/>
    <property type="match status" value="1"/>
</dbReference>
<evidence type="ECO:0000256" key="1">
    <source>
        <dbReference type="ARBA" id="ARBA00004651"/>
    </source>
</evidence>
<keyword evidence="4" id="KW-0547">Nucleotide-binding</keyword>
<dbReference type="InterPro" id="IPR011527">
    <property type="entry name" value="ABC1_TM_dom"/>
</dbReference>
<keyword evidence="3 8" id="KW-0812">Transmembrane</keyword>
<dbReference type="SUPFAM" id="SSF52540">
    <property type="entry name" value="P-loop containing nucleoside triphosphate hydrolases"/>
    <property type="match status" value="1"/>
</dbReference>
<evidence type="ECO:0000259" key="9">
    <source>
        <dbReference type="PROSITE" id="PS50893"/>
    </source>
</evidence>
<protein>
    <submittedName>
        <fullName evidence="11">ABC transporter ATP-binding protein</fullName>
    </submittedName>
</protein>
<dbReference type="PROSITE" id="PS00211">
    <property type="entry name" value="ABC_TRANSPORTER_1"/>
    <property type="match status" value="1"/>
</dbReference>
<name>A0A6M0SPS8_CLOBO</name>
<evidence type="ECO:0000256" key="2">
    <source>
        <dbReference type="ARBA" id="ARBA00022448"/>
    </source>
</evidence>
<feature type="domain" description="ABC transmembrane type-1" evidence="10">
    <location>
        <begin position="21"/>
        <end position="307"/>
    </location>
</feature>
<keyword evidence="7 8" id="KW-0472">Membrane</keyword>
<dbReference type="GO" id="GO:0005886">
    <property type="term" value="C:plasma membrane"/>
    <property type="evidence" value="ECO:0007669"/>
    <property type="project" value="UniProtKB-SubCell"/>
</dbReference>
<evidence type="ECO:0000313" key="11">
    <source>
        <dbReference type="EMBL" id="NFA42937.1"/>
    </source>
</evidence>
<dbReference type="AlphaFoldDB" id="A0A6M0SPS8"/>
<dbReference type="SMART" id="SM00382">
    <property type="entry name" value="AAA"/>
    <property type="match status" value="1"/>
</dbReference>
<dbReference type="InterPro" id="IPR017871">
    <property type="entry name" value="ABC_transporter-like_CS"/>
</dbReference>
<evidence type="ECO:0000256" key="5">
    <source>
        <dbReference type="ARBA" id="ARBA00022840"/>
    </source>
</evidence>
<dbReference type="GO" id="GO:0005524">
    <property type="term" value="F:ATP binding"/>
    <property type="evidence" value="ECO:0007669"/>
    <property type="project" value="UniProtKB-KW"/>
</dbReference>
<keyword evidence="6 8" id="KW-1133">Transmembrane helix</keyword>